<sequence>MIRTHFLLFSALIMCSIPAEEIFQPTLVLDMAKVLLDNYCYPENLVGMQEAIEQAIKSGEILDISDPKMLASVLTAGVQGALNDPRLVISYEPLPHAGPKQEAEGSPTREQLLSLIEHVIMYDKLEGNVGYLRIDYIIGEEVVQKVGAFLVDKVWKTLMETSALVIDLRHSTGGQISGLPFIISYLHEQDKILHVETVYNRPSNTTTEIWTLPKVLGERYSKDKDVFVLISHHTTGVAEDVAYILKHMNRAITVGEKTAGGSLDIQKLRIGPSNFYMMVPVSRSVSPLSGGGQSWEVSGVMPCVATEAEQALQKSLDILAVRRAVPGTISHLKNIIKDYYSLVERVPTLLRRLATSDFSSVQSSEDLATKLNTELQALSDDPRLMVRVMMPGEAADPPAEKPVGMAADLPDNEQLLHALLDTVFKVSVLPGNVGYMRFDEFADASVLVKLGPYIVHKVWEPLQNTENLIMDLRYNLGGPSSSAVPVLLSYFQDPAAGPVHLFTTYDRRTNHTQEHNSQAELLGQSYGAKRGIYLLTSHHTATAAEEFAYLMQSLGRATLIGEITAGSLSHTRTFPLLHPGPGITRGLTITVPVITFIDNHGESWMGGGVVPDAIVLAEDALEKAEEVLAFHKNMGVLLEGTGQLLEDHYAIPEVAAKASAMLSTKRAQGGYRSAIDSETLASQLTSDLQEASGDHRLHIFHSHVEPTPEEQLPNVIPSPEELSYIIEALFKIEVLPGNLGYLRFDMMAEAETVKAIGPQLLQMVWNKLVDTDAMIIDMRYNTGGYSTAIPILCSYFFDPEPRKHLYTVFDRSTSRSTEVWTLPQLAGKRYGSLKDIYILTSHMSGSAAEAFTRSMKDLHRATVVGEPTVGGSLSVGIYRVGNSSLYASIPSQVVLSPVTGKVWSVSGVEPHITIQASEAMAVAQHIANLRAQVPQILQTVGKLVADNYAFVNTGTVIASNLTKNNKDNYKRINTEEELAGKVTAILQALSDDKHLKLLYIPEHAKDSIPGIMPKQIPPPEVFEDLIKFSFHTNVFENNIGYLRFDMFGDSELLTQVSDLMIEHVWKKIVHTDALIIDLRYNIGGSTTPIAILCSYFFDEGHPILLDKVYDRPSDSVKEIWTQPQLKGERYGSQKGLVILTSAVTAGAAEEFVYIMKRLSRALIIGEQTSGGCHSPQTYQVDETNFYVVIPTSRSVISADSTSWEGKGVSPHIETPAETALIKAKEML</sequence>
<evidence type="ECO:0000313" key="14">
    <source>
        <dbReference type="Proteomes" id="UP000276834"/>
    </source>
</evidence>
<dbReference type="CDD" id="cd07563">
    <property type="entry name" value="Peptidase_S41_IRBP"/>
    <property type="match status" value="4"/>
</dbReference>
<keyword evidence="4" id="KW-0272">Extracellular matrix</keyword>
<comment type="caution">
    <text evidence="13">The sequence shown here is derived from an EMBL/GenBank/DDBJ whole genome shotgun (WGS) entry which is preliminary data.</text>
</comment>
<organism evidence="13 14">
    <name type="scientific">Chloebia gouldiae</name>
    <name type="common">Gouldian finch</name>
    <name type="synonym">Erythrura gouldiae</name>
    <dbReference type="NCBI Taxonomy" id="44316"/>
    <lineage>
        <taxon>Eukaryota</taxon>
        <taxon>Metazoa</taxon>
        <taxon>Chordata</taxon>
        <taxon>Craniata</taxon>
        <taxon>Vertebrata</taxon>
        <taxon>Euteleostomi</taxon>
        <taxon>Archelosauria</taxon>
        <taxon>Archosauria</taxon>
        <taxon>Dinosauria</taxon>
        <taxon>Saurischia</taxon>
        <taxon>Theropoda</taxon>
        <taxon>Coelurosauria</taxon>
        <taxon>Aves</taxon>
        <taxon>Neognathae</taxon>
        <taxon>Neoaves</taxon>
        <taxon>Telluraves</taxon>
        <taxon>Australaves</taxon>
        <taxon>Passeriformes</taxon>
        <taxon>Passeroidea</taxon>
        <taxon>Passeridae</taxon>
        <taxon>Chloebia</taxon>
    </lineage>
</organism>
<gene>
    <name evidence="13" type="ORF">DV515_00006004</name>
</gene>
<feature type="domain" description="Tail specific protease" evidence="12">
    <location>
        <begin position="1018"/>
        <end position="1215"/>
    </location>
</feature>
<evidence type="ECO:0000256" key="8">
    <source>
        <dbReference type="ARBA" id="ARBA00069018"/>
    </source>
</evidence>
<keyword evidence="5 11" id="KW-0732">Signal</keyword>
<dbReference type="InterPro" id="IPR005151">
    <property type="entry name" value="Tail-specific_protease"/>
</dbReference>
<dbReference type="Pfam" id="PF03572">
    <property type="entry name" value="Peptidase_S41"/>
    <property type="match status" value="4"/>
</dbReference>
<keyword evidence="14" id="KW-1185">Reference proteome</keyword>
<keyword evidence="3" id="KW-0964">Secreted</keyword>
<accession>A0A3L8SMT1</accession>
<evidence type="ECO:0000256" key="11">
    <source>
        <dbReference type="SAM" id="SignalP"/>
    </source>
</evidence>
<evidence type="ECO:0000256" key="5">
    <source>
        <dbReference type="ARBA" id="ARBA00022729"/>
    </source>
</evidence>
<dbReference type="FunFam" id="3.90.226.10:FF:000031">
    <property type="entry name" value="Interphotoreceptor retinoid binding protein"/>
    <property type="match status" value="1"/>
</dbReference>
<keyword evidence="7" id="KW-0325">Glycoprotein</keyword>
<feature type="signal peptide" evidence="11">
    <location>
        <begin position="1"/>
        <end position="19"/>
    </location>
</feature>
<dbReference type="GO" id="GO:0008236">
    <property type="term" value="F:serine-type peptidase activity"/>
    <property type="evidence" value="ECO:0007669"/>
    <property type="project" value="InterPro"/>
</dbReference>
<evidence type="ECO:0000256" key="10">
    <source>
        <dbReference type="ARBA" id="ARBA00080101"/>
    </source>
</evidence>
<proteinExistence type="inferred from homology"/>
<dbReference type="SMART" id="SM00245">
    <property type="entry name" value="TSPc"/>
    <property type="match status" value="4"/>
</dbReference>
<dbReference type="Pfam" id="PF11918">
    <property type="entry name" value="Peptidase_S41_N"/>
    <property type="match status" value="4"/>
</dbReference>
<dbReference type="GO" id="GO:0006508">
    <property type="term" value="P:proteolysis"/>
    <property type="evidence" value="ECO:0007669"/>
    <property type="project" value="InterPro"/>
</dbReference>
<dbReference type="GO" id="GO:0090658">
    <property type="term" value="C:cone matrix sheath"/>
    <property type="evidence" value="ECO:0007669"/>
    <property type="project" value="TreeGrafter"/>
</dbReference>
<evidence type="ECO:0000256" key="9">
    <source>
        <dbReference type="ARBA" id="ARBA00079306"/>
    </source>
</evidence>
<dbReference type="FunFam" id="3.90.226.10:FF:000038">
    <property type="entry name" value="Retinol-binding protein 3"/>
    <property type="match status" value="1"/>
</dbReference>
<dbReference type="EMBL" id="QUSF01000014">
    <property type="protein sequence ID" value="RLW03985.1"/>
    <property type="molecule type" value="Genomic_DNA"/>
</dbReference>
<feature type="non-terminal residue" evidence="13">
    <location>
        <position position="1227"/>
    </location>
</feature>
<reference evidence="13 14" key="1">
    <citation type="journal article" date="2018" name="Proc. R. Soc. B">
        <title>A non-coding region near Follistatin controls head colour polymorphism in the Gouldian finch.</title>
        <authorList>
            <person name="Toomey M.B."/>
            <person name="Marques C.I."/>
            <person name="Andrade P."/>
            <person name="Araujo P.M."/>
            <person name="Sabatino S."/>
            <person name="Gazda M.A."/>
            <person name="Afonso S."/>
            <person name="Lopes R.J."/>
            <person name="Corbo J.C."/>
            <person name="Carneiro M."/>
        </authorList>
    </citation>
    <scope>NUCLEOTIDE SEQUENCE [LARGE SCALE GENOMIC DNA]</scope>
    <source>
        <strain evidence="13">Red01</strain>
        <tissue evidence="13">Muscle</tissue>
    </source>
</reference>
<evidence type="ECO:0000256" key="4">
    <source>
        <dbReference type="ARBA" id="ARBA00022530"/>
    </source>
</evidence>
<comment type="similarity">
    <text evidence="2">Belongs to the peptidase S41A family.</text>
</comment>
<evidence type="ECO:0000256" key="6">
    <source>
        <dbReference type="ARBA" id="ARBA00022737"/>
    </source>
</evidence>
<comment type="subcellular location">
    <subcellularLocation>
        <location evidence="1">Secreted</location>
        <location evidence="1">Extracellular space</location>
        <location evidence="1">Extracellular matrix</location>
        <location evidence="1">Interphotoreceptor matrix</location>
    </subcellularLocation>
</comment>
<evidence type="ECO:0000256" key="1">
    <source>
        <dbReference type="ARBA" id="ARBA00004593"/>
    </source>
</evidence>
<evidence type="ECO:0000313" key="13">
    <source>
        <dbReference type="EMBL" id="RLW03985.1"/>
    </source>
</evidence>
<evidence type="ECO:0000256" key="3">
    <source>
        <dbReference type="ARBA" id="ARBA00022525"/>
    </source>
</evidence>
<dbReference type="Gene3D" id="3.30.750.44">
    <property type="match status" value="4"/>
</dbReference>
<feature type="domain" description="Tail specific protease" evidence="12">
    <location>
        <begin position="718"/>
        <end position="915"/>
    </location>
</feature>
<dbReference type="GO" id="GO:0019841">
    <property type="term" value="F:retinol binding"/>
    <property type="evidence" value="ECO:0007669"/>
    <property type="project" value="TreeGrafter"/>
</dbReference>
<keyword evidence="6" id="KW-0677">Repeat</keyword>
<dbReference type="SUPFAM" id="SSF52096">
    <property type="entry name" value="ClpP/crotonase"/>
    <property type="match status" value="4"/>
</dbReference>
<dbReference type="PANTHER" id="PTHR11261">
    <property type="entry name" value="INTERPHOTORECEPTOR RETINOID-BINDING PROTEIN"/>
    <property type="match status" value="1"/>
</dbReference>
<evidence type="ECO:0000256" key="7">
    <source>
        <dbReference type="ARBA" id="ARBA00023180"/>
    </source>
</evidence>
<feature type="domain" description="Tail specific protease" evidence="12">
    <location>
        <begin position="412"/>
        <end position="616"/>
    </location>
</feature>
<name>A0A3L8SMT1_CHLGU</name>
<feature type="domain" description="Tail specific protease" evidence="12">
    <location>
        <begin position="108"/>
        <end position="307"/>
    </location>
</feature>
<evidence type="ECO:0000259" key="12">
    <source>
        <dbReference type="SMART" id="SM00245"/>
    </source>
</evidence>
<evidence type="ECO:0000256" key="2">
    <source>
        <dbReference type="ARBA" id="ARBA00009179"/>
    </source>
</evidence>
<dbReference type="PANTHER" id="PTHR11261:SF3">
    <property type="entry name" value="RETINOL-BINDING PROTEIN 3"/>
    <property type="match status" value="1"/>
</dbReference>
<dbReference type="Gene3D" id="3.90.226.10">
    <property type="entry name" value="2-enoyl-CoA Hydratase, Chain A, domain 1"/>
    <property type="match status" value="4"/>
</dbReference>
<protein>
    <recommendedName>
        <fullName evidence="8">Retinol-binding protein 3</fullName>
    </recommendedName>
    <alternativeName>
        <fullName evidence="9">Interphotoreceptor retinoid-binding protein</fullName>
    </alternativeName>
    <alternativeName>
        <fullName evidence="10">Interstitial retinol-binding protein</fullName>
    </alternativeName>
</protein>
<dbReference type="OrthoDB" id="10268064at2759"/>
<dbReference type="AlphaFoldDB" id="A0A3L8SMT1"/>
<feature type="chain" id="PRO_5018184586" description="Retinol-binding protein 3" evidence="11">
    <location>
        <begin position="20"/>
        <end position="1227"/>
    </location>
</feature>
<dbReference type="Proteomes" id="UP000276834">
    <property type="component" value="Unassembled WGS sequence"/>
</dbReference>
<dbReference type="InterPro" id="IPR029045">
    <property type="entry name" value="ClpP/crotonase-like_dom_sf"/>
</dbReference>
<dbReference type="STRING" id="44316.ENSEGOP00005015515"/>